<dbReference type="GO" id="GO:0043752">
    <property type="term" value="F:adenosylcobinamide kinase activity"/>
    <property type="evidence" value="ECO:0007669"/>
    <property type="project" value="UniProtKB-EC"/>
</dbReference>
<evidence type="ECO:0000256" key="1">
    <source>
        <dbReference type="ARBA" id="ARBA00000312"/>
    </source>
</evidence>
<dbReference type="EMBL" id="CP001842">
    <property type="protein sequence ID" value="ADB95818.1"/>
    <property type="molecule type" value="Genomic_DNA"/>
</dbReference>
<keyword evidence="15 19" id="KW-0342">GTP-binding</keyword>
<dbReference type="PANTHER" id="PTHR34848:SF1">
    <property type="entry name" value="BIFUNCTIONAL ADENOSYLCOBALAMIN BIOSYNTHESIS PROTEIN COBU"/>
    <property type="match status" value="1"/>
</dbReference>
<dbReference type="KEGG" id="cyu:UCYN_11490"/>
<dbReference type="Gene3D" id="3.40.50.300">
    <property type="entry name" value="P-loop containing nucleotide triphosphate hydrolases"/>
    <property type="match status" value="1"/>
</dbReference>
<dbReference type="InterPro" id="IPR027417">
    <property type="entry name" value="P-loop_NTPase"/>
</dbReference>
<reference evidence="20 21" key="1">
    <citation type="journal article" date="2010" name="Nature">
        <title>Metabolic streamlining in an open-ocean nitrogen-fixing cyanobacterium.</title>
        <authorList>
            <person name="Tripp H.J."/>
            <person name="Bench S.R."/>
            <person name="Turk K.A."/>
            <person name="Foster R.A."/>
            <person name="Desany B.A."/>
            <person name="Niazi F."/>
            <person name="Affourtit J.P."/>
            <person name="Zehr J.P."/>
        </authorList>
    </citation>
    <scope>NUCLEOTIDE SEQUENCE [LARGE SCALE GENOMIC DNA]</scope>
    <source>
        <strain evidence="20 21">ALOHA</strain>
    </source>
</reference>
<dbReference type="AlphaFoldDB" id="D3EQR8"/>
<evidence type="ECO:0000256" key="12">
    <source>
        <dbReference type="ARBA" id="ARBA00022741"/>
    </source>
</evidence>
<feature type="binding site" evidence="19">
    <location>
        <begin position="9"/>
        <end position="16"/>
    </location>
    <ligand>
        <name>GTP</name>
        <dbReference type="ChEBI" id="CHEBI:37565"/>
    </ligand>
</feature>
<dbReference type="CDD" id="cd00544">
    <property type="entry name" value="CobU"/>
    <property type="match status" value="1"/>
</dbReference>
<feature type="binding site" evidence="19">
    <location>
        <begin position="34"/>
        <end position="36"/>
    </location>
    <ligand>
        <name>GTP</name>
        <dbReference type="ChEBI" id="CHEBI:37565"/>
    </ligand>
</feature>
<comment type="similarity">
    <text evidence="7">Belongs to the CobU/CobP family.</text>
</comment>
<dbReference type="PANTHER" id="PTHR34848">
    <property type="match status" value="1"/>
</dbReference>
<sequence length="182" mass="20769">MPKHILVIGPTRSGKSQWAEDLANKLDSQVIYVATAIENPADFQWQNRIKKHRDRRPAHWETLSTPYDLIKVINKTMPPCCLLIDSLGTWVANRLDENDEEWDYVVTDLFKCIEKTSVKLIFVAEETGWGVVPAYPLGRLFRDRLGYIVSKLGNIVDTTYLVIGGHVVNLSILGQKIQTNQY</sequence>
<protein>
    <recommendedName>
        <fullName evidence="16">Adenosylcobinamide kinase</fullName>
        <ecNumber evidence="8">2.7.1.156</ecNumber>
        <ecNumber evidence="9">2.7.7.62</ecNumber>
    </recommendedName>
    <alternativeName>
        <fullName evidence="17">Adenosylcobinamide-phosphate guanylyltransferase</fullName>
    </alternativeName>
</protein>
<keyword evidence="11" id="KW-0808">Transferase</keyword>
<feature type="active site" description="GMP-histidine intermediate" evidence="18">
    <location>
        <position position="52"/>
    </location>
</feature>
<comment type="pathway">
    <text evidence="5">Cofactor biosynthesis; adenosylcobalamin biosynthesis; adenosylcobalamin from cob(II)yrinate a,c-diamide: step 6/7.</text>
</comment>
<comment type="catalytic activity">
    <reaction evidence="1">
        <text>adenosylcob(III)inamide + ATP = adenosylcob(III)inamide phosphate + ADP + H(+)</text>
        <dbReference type="Rhea" id="RHEA:15769"/>
        <dbReference type="ChEBI" id="CHEBI:2480"/>
        <dbReference type="ChEBI" id="CHEBI:15378"/>
        <dbReference type="ChEBI" id="CHEBI:30616"/>
        <dbReference type="ChEBI" id="CHEBI:58502"/>
        <dbReference type="ChEBI" id="CHEBI:456216"/>
        <dbReference type="EC" id="2.7.1.156"/>
    </reaction>
</comment>
<evidence type="ECO:0000256" key="18">
    <source>
        <dbReference type="PIRSR" id="PIRSR006135-1"/>
    </source>
</evidence>
<comment type="function">
    <text evidence="4">Catalyzes ATP-dependent phosphorylation of adenosylcobinamide and addition of GMP to adenosylcobinamide phosphate.</text>
</comment>
<evidence type="ECO:0000256" key="4">
    <source>
        <dbReference type="ARBA" id="ARBA00003889"/>
    </source>
</evidence>
<evidence type="ECO:0000256" key="14">
    <source>
        <dbReference type="ARBA" id="ARBA00022840"/>
    </source>
</evidence>
<dbReference type="GO" id="GO:0005524">
    <property type="term" value="F:ATP binding"/>
    <property type="evidence" value="ECO:0007669"/>
    <property type="project" value="UniProtKB-KW"/>
</dbReference>
<dbReference type="EC" id="2.7.1.156" evidence="8"/>
<evidence type="ECO:0000256" key="10">
    <source>
        <dbReference type="ARBA" id="ARBA00022573"/>
    </source>
</evidence>
<dbReference type="UniPathway" id="UPA00148">
    <property type="reaction ID" value="UER00236"/>
</dbReference>
<evidence type="ECO:0000256" key="19">
    <source>
        <dbReference type="PIRSR" id="PIRSR006135-2"/>
    </source>
</evidence>
<dbReference type="NCBIfam" id="NF004469">
    <property type="entry name" value="PRK05800.1"/>
    <property type="match status" value="1"/>
</dbReference>
<dbReference type="GO" id="GO:0008820">
    <property type="term" value="F:cobinamide phosphate guanylyltransferase activity"/>
    <property type="evidence" value="ECO:0007669"/>
    <property type="project" value="UniProtKB-EC"/>
</dbReference>
<evidence type="ECO:0000256" key="16">
    <source>
        <dbReference type="ARBA" id="ARBA00029570"/>
    </source>
</evidence>
<keyword evidence="14" id="KW-0067">ATP-binding</keyword>
<dbReference type="HOGENOM" id="CLU_094161_0_1_3"/>
<feature type="binding site" evidence="19">
    <location>
        <begin position="53"/>
        <end position="56"/>
    </location>
    <ligand>
        <name>GTP</name>
        <dbReference type="ChEBI" id="CHEBI:37565"/>
    </ligand>
</feature>
<evidence type="ECO:0000256" key="11">
    <source>
        <dbReference type="ARBA" id="ARBA00022679"/>
    </source>
</evidence>
<dbReference type="PIRSF" id="PIRSF006135">
    <property type="entry name" value="CobU"/>
    <property type="match status" value="1"/>
</dbReference>
<dbReference type="STRING" id="1453429.UCYN_11490"/>
<dbReference type="GO" id="GO:0009236">
    <property type="term" value="P:cobalamin biosynthetic process"/>
    <property type="evidence" value="ECO:0007669"/>
    <property type="project" value="UniProtKB-UniPathway"/>
</dbReference>
<evidence type="ECO:0000256" key="5">
    <source>
        <dbReference type="ARBA" id="ARBA00004692"/>
    </source>
</evidence>
<dbReference type="PATRIC" id="fig|713887.8.peg.1076"/>
<keyword evidence="13 20" id="KW-0418">Kinase</keyword>
<evidence type="ECO:0000256" key="15">
    <source>
        <dbReference type="ARBA" id="ARBA00023134"/>
    </source>
</evidence>
<dbReference type="GO" id="GO:0005525">
    <property type="term" value="F:GTP binding"/>
    <property type="evidence" value="ECO:0007669"/>
    <property type="project" value="UniProtKB-KW"/>
</dbReference>
<name>D3EQR8_ATETH</name>
<comment type="pathway">
    <text evidence="6">Cofactor biosynthesis; adenosylcobalamin biosynthesis; adenosylcobalamin from cob(II)yrinate a,c-diamide: step 5/7.</text>
</comment>
<gene>
    <name evidence="20" type="ordered locus">UCYN_11490</name>
</gene>
<feature type="binding site" evidence="19">
    <location>
        <position position="85"/>
    </location>
    <ligand>
        <name>GTP</name>
        <dbReference type="ChEBI" id="CHEBI:37565"/>
    </ligand>
</feature>
<evidence type="ECO:0000256" key="17">
    <source>
        <dbReference type="ARBA" id="ARBA00030571"/>
    </source>
</evidence>
<evidence type="ECO:0000256" key="6">
    <source>
        <dbReference type="ARBA" id="ARBA00005159"/>
    </source>
</evidence>
<organism evidence="21">
    <name type="scientific">Atelocyanobacterium thalassa (isolate ALOHA)</name>
    <dbReference type="NCBI Taxonomy" id="1453429"/>
    <lineage>
        <taxon>Bacteria</taxon>
        <taxon>Bacillati</taxon>
        <taxon>Cyanobacteriota</taxon>
        <taxon>Cyanophyceae</taxon>
        <taxon>Oscillatoriophycideae</taxon>
        <taxon>Chroococcales</taxon>
        <taxon>Aphanothecaceae</taxon>
        <taxon>Candidatus Atelocyanobacterium</taxon>
        <taxon>Candidatus Atelocyanobacterium thalassae</taxon>
    </lineage>
</organism>
<keyword evidence="21" id="KW-1185">Reference proteome</keyword>
<dbReference type="InterPro" id="IPR003203">
    <property type="entry name" value="CobU/CobP"/>
</dbReference>
<evidence type="ECO:0000256" key="9">
    <source>
        <dbReference type="ARBA" id="ARBA00012523"/>
    </source>
</evidence>
<dbReference type="SUPFAM" id="SSF52540">
    <property type="entry name" value="P-loop containing nucleoside triphosphate hydrolases"/>
    <property type="match status" value="1"/>
</dbReference>
<evidence type="ECO:0000313" key="20">
    <source>
        <dbReference type="EMBL" id="ADB95818.1"/>
    </source>
</evidence>
<evidence type="ECO:0000313" key="21">
    <source>
        <dbReference type="Proteomes" id="UP000001405"/>
    </source>
</evidence>
<accession>D3EQR8</accession>
<proteinExistence type="inferred from homology"/>
<keyword evidence="12 19" id="KW-0547">Nucleotide-binding</keyword>
<evidence type="ECO:0000256" key="13">
    <source>
        <dbReference type="ARBA" id="ARBA00022777"/>
    </source>
</evidence>
<evidence type="ECO:0000256" key="7">
    <source>
        <dbReference type="ARBA" id="ARBA00007490"/>
    </source>
</evidence>
<dbReference type="OrthoDB" id="9799422at2"/>
<evidence type="ECO:0000256" key="2">
    <source>
        <dbReference type="ARBA" id="ARBA00000711"/>
    </source>
</evidence>
<comment type="catalytic activity">
    <reaction evidence="2">
        <text>adenosylcob(III)inamide phosphate + GTP + H(+) = adenosylcob(III)inamide-GDP + diphosphate</text>
        <dbReference type="Rhea" id="RHEA:22712"/>
        <dbReference type="ChEBI" id="CHEBI:15378"/>
        <dbReference type="ChEBI" id="CHEBI:33019"/>
        <dbReference type="ChEBI" id="CHEBI:37565"/>
        <dbReference type="ChEBI" id="CHEBI:58502"/>
        <dbReference type="ChEBI" id="CHEBI:60487"/>
        <dbReference type="EC" id="2.7.7.62"/>
    </reaction>
</comment>
<evidence type="ECO:0000256" key="8">
    <source>
        <dbReference type="ARBA" id="ARBA00012016"/>
    </source>
</evidence>
<dbReference type="Proteomes" id="UP000001405">
    <property type="component" value="Chromosome"/>
</dbReference>
<comment type="catalytic activity">
    <reaction evidence="3">
        <text>adenosylcob(III)inamide + GTP = adenosylcob(III)inamide phosphate + GDP + H(+)</text>
        <dbReference type="Rhea" id="RHEA:15765"/>
        <dbReference type="ChEBI" id="CHEBI:2480"/>
        <dbReference type="ChEBI" id="CHEBI:15378"/>
        <dbReference type="ChEBI" id="CHEBI:37565"/>
        <dbReference type="ChEBI" id="CHEBI:58189"/>
        <dbReference type="ChEBI" id="CHEBI:58502"/>
        <dbReference type="EC" id="2.7.1.156"/>
    </reaction>
</comment>
<dbReference type="EC" id="2.7.7.62" evidence="9"/>
<dbReference type="RefSeq" id="WP_012954505.1">
    <property type="nucleotide sequence ID" value="NC_013771.1"/>
</dbReference>
<dbReference type="Pfam" id="PF02283">
    <property type="entry name" value="CobU"/>
    <property type="match status" value="1"/>
</dbReference>
<evidence type="ECO:0000256" key="3">
    <source>
        <dbReference type="ARBA" id="ARBA00001522"/>
    </source>
</evidence>
<keyword evidence="10" id="KW-0169">Cobalamin biosynthesis</keyword>